<sequence length="741" mass="84583">MLFSTGALRHQYRFLFGSGQYHWIDDQLRLSRDSDGQPVEIIGTWTDITEQKLAEILLAESEQRWKFAIDGSDLGLWDWNIVDNNVYFSSRFKAMLGYADDEISNHLSEWQSRVHPDDLSKVMEDIQRHFAGETEFYSNEHRVRCKQGHYIWIMDRGKVVAFTGDGKPLRMLGTHTDLSVIKQREEELSLNAQVFKHSLEGIMICSLEQRIVSVNKAFTDITGYTVEEAIGQKPDLIKSSYHDSDFYADMWRHIHQTGGWKGEIWNRRKNGEIYPEWLSINTAYSDAGEPSHYFAIFSDITQRKLTEEHIIHLAHYDSLTKVPNRTLFKERAEYHLKQAHRKKQSLAVLFIDLDRFKNVNDSLGHNVGDKLLIEVAHRLNATVREDDIVARLGGDEFALLLPDTDSEGAAHVAGKIIADTSRPFLIDGHDLNITPSIGIALYPIDGEDFESLLQSSDTAMYRAKNTGRNSFQFYTVDMHIHTSRVLKLENALRRALDRDELSLYYQPQLDIQGQRVIGCEALLRWRHPELGMVSPADFIPIAEESGQILAIGEWVLNTAVRQHKAWQQAGWTDSVMAINLSAAQFRQANFVQIIERVLADTKLAPQYLELELTESIMMDDPDAAIVIITQLHQLGIKLSIDDFGTGYSSLSYLKRFNINKLKIDQSFVRDIVCDVNSESIVIAVISLAHSLGLNTIAEGVETQEQLSFLRAKGCDEIQGYLFGKPMPTDEFTEFLCRFNVF</sequence>
<feature type="domain" description="PAC" evidence="6">
    <location>
        <begin position="8"/>
        <end position="60"/>
    </location>
</feature>
<gene>
    <name evidence="9" type="ORF">VZ94_12700</name>
</gene>
<dbReference type="SUPFAM" id="SSF55073">
    <property type="entry name" value="Nucleotide cyclase"/>
    <property type="match status" value="1"/>
</dbReference>
<dbReference type="AlphaFoldDB" id="A0A0F3IL03"/>
<dbReference type="InterPro" id="IPR000700">
    <property type="entry name" value="PAS-assoc_C"/>
</dbReference>
<comment type="cofactor">
    <cofactor evidence="1">
        <name>Mg(2+)</name>
        <dbReference type="ChEBI" id="CHEBI:18420"/>
    </cofactor>
</comment>
<evidence type="ECO:0000256" key="3">
    <source>
        <dbReference type="ARBA" id="ARBA00022636"/>
    </source>
</evidence>
<evidence type="ECO:0000259" key="5">
    <source>
        <dbReference type="PROSITE" id="PS50112"/>
    </source>
</evidence>
<feature type="domain" description="PAS" evidence="5">
    <location>
        <begin position="187"/>
        <end position="245"/>
    </location>
</feature>
<comment type="catalytic activity">
    <reaction evidence="4">
        <text>3',3'-c-di-GMP + H2O = 5'-phosphoguanylyl(3'-&gt;5')guanosine + H(+)</text>
        <dbReference type="Rhea" id="RHEA:24902"/>
        <dbReference type="ChEBI" id="CHEBI:15377"/>
        <dbReference type="ChEBI" id="CHEBI:15378"/>
        <dbReference type="ChEBI" id="CHEBI:58754"/>
        <dbReference type="ChEBI" id="CHEBI:58805"/>
        <dbReference type="EC" id="3.1.4.52"/>
    </reaction>
    <physiologicalReaction direction="left-to-right" evidence="4">
        <dbReference type="Rhea" id="RHEA:24903"/>
    </physiologicalReaction>
</comment>
<dbReference type="SMART" id="SM00267">
    <property type="entry name" value="GGDEF"/>
    <property type="match status" value="1"/>
</dbReference>
<dbReference type="Gene3D" id="3.20.20.450">
    <property type="entry name" value="EAL domain"/>
    <property type="match status" value="1"/>
</dbReference>
<dbReference type="Pfam" id="PF13426">
    <property type="entry name" value="PAS_9"/>
    <property type="match status" value="1"/>
</dbReference>
<comment type="caution">
    <text evidence="9">The sequence shown here is derived from an EMBL/GenBank/DDBJ whole genome shotgun (WGS) entry which is preliminary data.</text>
</comment>
<dbReference type="FunFam" id="3.20.20.450:FF:000001">
    <property type="entry name" value="Cyclic di-GMP phosphodiesterase yahA"/>
    <property type="match status" value="1"/>
</dbReference>
<protein>
    <recommendedName>
        <fullName evidence="2">cyclic-guanylate-specific phosphodiesterase</fullName>
        <ecNumber evidence="2">3.1.4.52</ecNumber>
    </recommendedName>
</protein>
<dbReference type="PANTHER" id="PTHR44757">
    <property type="entry name" value="DIGUANYLATE CYCLASE DGCP"/>
    <property type="match status" value="1"/>
</dbReference>
<dbReference type="PROSITE" id="PS50883">
    <property type="entry name" value="EAL"/>
    <property type="match status" value="1"/>
</dbReference>
<dbReference type="InterPro" id="IPR001633">
    <property type="entry name" value="EAL_dom"/>
</dbReference>
<evidence type="ECO:0000259" key="8">
    <source>
        <dbReference type="PROSITE" id="PS50887"/>
    </source>
</evidence>
<dbReference type="EMBL" id="LAJX01000124">
    <property type="protein sequence ID" value="KJV06239.1"/>
    <property type="molecule type" value="Genomic_DNA"/>
</dbReference>
<dbReference type="Gene3D" id="3.30.70.270">
    <property type="match status" value="1"/>
</dbReference>
<dbReference type="InterPro" id="IPR035919">
    <property type="entry name" value="EAL_sf"/>
</dbReference>
<keyword evidence="3" id="KW-0973">c-di-GMP</keyword>
<dbReference type="Pfam" id="PF00990">
    <property type="entry name" value="GGDEF"/>
    <property type="match status" value="1"/>
</dbReference>
<dbReference type="FunFam" id="3.30.70.270:FF:000001">
    <property type="entry name" value="Diguanylate cyclase domain protein"/>
    <property type="match status" value="1"/>
</dbReference>
<dbReference type="EC" id="3.1.4.52" evidence="2"/>
<organism evidence="9 10">
    <name type="scientific">Methylocucumis oryzae</name>
    <dbReference type="NCBI Taxonomy" id="1632867"/>
    <lineage>
        <taxon>Bacteria</taxon>
        <taxon>Pseudomonadati</taxon>
        <taxon>Pseudomonadota</taxon>
        <taxon>Gammaproteobacteria</taxon>
        <taxon>Methylococcales</taxon>
        <taxon>Methylococcaceae</taxon>
        <taxon>Methylocucumis</taxon>
    </lineage>
</organism>
<dbReference type="InterPro" id="IPR000160">
    <property type="entry name" value="GGDEF_dom"/>
</dbReference>
<dbReference type="NCBIfam" id="TIGR00229">
    <property type="entry name" value="sensory_box"/>
    <property type="match status" value="2"/>
</dbReference>
<proteinExistence type="predicted"/>
<dbReference type="SMART" id="SM00052">
    <property type="entry name" value="EAL"/>
    <property type="match status" value="1"/>
</dbReference>
<evidence type="ECO:0000256" key="1">
    <source>
        <dbReference type="ARBA" id="ARBA00001946"/>
    </source>
</evidence>
<dbReference type="GO" id="GO:0071732">
    <property type="term" value="P:cellular response to nitric oxide"/>
    <property type="evidence" value="ECO:0007669"/>
    <property type="project" value="UniProtKB-ARBA"/>
</dbReference>
<dbReference type="InterPro" id="IPR001610">
    <property type="entry name" value="PAC"/>
</dbReference>
<dbReference type="Pfam" id="PF08447">
    <property type="entry name" value="PAS_3"/>
    <property type="match status" value="2"/>
</dbReference>
<dbReference type="PROSITE" id="PS50887">
    <property type="entry name" value="GGDEF"/>
    <property type="match status" value="1"/>
</dbReference>
<dbReference type="CDD" id="cd00130">
    <property type="entry name" value="PAS"/>
    <property type="match status" value="2"/>
</dbReference>
<evidence type="ECO:0000256" key="4">
    <source>
        <dbReference type="ARBA" id="ARBA00051114"/>
    </source>
</evidence>
<evidence type="ECO:0000313" key="10">
    <source>
        <dbReference type="Proteomes" id="UP000033684"/>
    </source>
</evidence>
<dbReference type="NCBIfam" id="TIGR00254">
    <property type="entry name" value="GGDEF"/>
    <property type="match status" value="1"/>
</dbReference>
<dbReference type="PROSITE" id="PS50112">
    <property type="entry name" value="PAS"/>
    <property type="match status" value="2"/>
</dbReference>
<dbReference type="SUPFAM" id="SSF55785">
    <property type="entry name" value="PYP-like sensor domain (PAS domain)"/>
    <property type="match status" value="3"/>
</dbReference>
<reference evidence="10" key="1">
    <citation type="submission" date="2015-03" db="EMBL/GenBank/DDBJ databases">
        <title>Draft genome sequence of a novel methanotroph (Sn10-6) isolated from flooded ricefield rhizosphere in India.</title>
        <authorList>
            <person name="Pandit P.S."/>
            <person name="Pore S.D."/>
            <person name="Arora P."/>
            <person name="Kapse N.G."/>
            <person name="Dhakephalkar P.K."/>
            <person name="Rahalkar M.C."/>
        </authorList>
    </citation>
    <scope>NUCLEOTIDE SEQUENCE [LARGE SCALE GENOMIC DNA]</scope>
    <source>
        <strain evidence="10">Sn10-6</strain>
    </source>
</reference>
<dbReference type="InterPro" id="IPR029787">
    <property type="entry name" value="Nucleotide_cyclase"/>
</dbReference>
<feature type="domain" description="PAC" evidence="6">
    <location>
        <begin position="260"/>
        <end position="312"/>
    </location>
</feature>
<dbReference type="SUPFAM" id="SSF141868">
    <property type="entry name" value="EAL domain-like"/>
    <property type="match status" value="1"/>
</dbReference>
<dbReference type="CDD" id="cd01949">
    <property type="entry name" value="GGDEF"/>
    <property type="match status" value="1"/>
</dbReference>
<evidence type="ECO:0000313" key="9">
    <source>
        <dbReference type="EMBL" id="KJV06239.1"/>
    </source>
</evidence>
<dbReference type="PANTHER" id="PTHR44757:SF2">
    <property type="entry name" value="BIOFILM ARCHITECTURE MAINTENANCE PROTEIN MBAA"/>
    <property type="match status" value="1"/>
</dbReference>
<dbReference type="PATRIC" id="fig|1632867.3.peg.784"/>
<dbReference type="Pfam" id="PF00563">
    <property type="entry name" value="EAL"/>
    <property type="match status" value="1"/>
</dbReference>
<dbReference type="InterPro" id="IPR035965">
    <property type="entry name" value="PAS-like_dom_sf"/>
</dbReference>
<feature type="domain" description="PAS" evidence="5">
    <location>
        <begin position="61"/>
        <end position="133"/>
    </location>
</feature>
<keyword evidence="10" id="KW-1185">Reference proteome</keyword>
<feature type="domain" description="GGDEF" evidence="8">
    <location>
        <begin position="344"/>
        <end position="476"/>
    </location>
</feature>
<dbReference type="GO" id="GO:0071111">
    <property type="term" value="F:cyclic-guanylate-specific phosphodiesterase activity"/>
    <property type="evidence" value="ECO:0007669"/>
    <property type="project" value="UniProtKB-EC"/>
</dbReference>
<accession>A0A0F3IL03</accession>
<dbReference type="SMART" id="SM00086">
    <property type="entry name" value="PAC"/>
    <property type="match status" value="3"/>
</dbReference>
<evidence type="ECO:0000259" key="7">
    <source>
        <dbReference type="PROSITE" id="PS50883"/>
    </source>
</evidence>
<reference evidence="9 10" key="2">
    <citation type="journal article" date="2016" name="Microb. Ecol.">
        <title>Genome Characteristics of a Novel Type I Methanotroph (Sn10-6) Isolated from a Flooded Indian Rice Field.</title>
        <authorList>
            <person name="Rahalkar M.C."/>
            <person name="Pandit P.S."/>
            <person name="Dhakephalkar P.K."/>
            <person name="Pore S."/>
            <person name="Arora P."/>
            <person name="Kapse N."/>
        </authorList>
    </citation>
    <scope>NUCLEOTIDE SEQUENCE [LARGE SCALE GENOMIC DNA]</scope>
    <source>
        <strain evidence="9 10">Sn10-6</strain>
    </source>
</reference>
<dbReference type="InterPro" id="IPR043128">
    <property type="entry name" value="Rev_trsase/Diguanyl_cyclase"/>
</dbReference>
<dbReference type="Gene3D" id="3.30.450.20">
    <property type="entry name" value="PAS domain"/>
    <property type="match status" value="3"/>
</dbReference>
<dbReference type="InterPro" id="IPR052155">
    <property type="entry name" value="Biofilm_reg_signaling"/>
</dbReference>
<name>A0A0F3IL03_9GAMM</name>
<dbReference type="SMART" id="SM00091">
    <property type="entry name" value="PAS"/>
    <property type="match status" value="2"/>
</dbReference>
<evidence type="ECO:0000259" key="6">
    <source>
        <dbReference type="PROSITE" id="PS50113"/>
    </source>
</evidence>
<dbReference type="Proteomes" id="UP000033684">
    <property type="component" value="Unassembled WGS sequence"/>
</dbReference>
<feature type="domain" description="EAL" evidence="7">
    <location>
        <begin position="485"/>
        <end position="739"/>
    </location>
</feature>
<dbReference type="InterPro" id="IPR013655">
    <property type="entry name" value="PAS_fold_3"/>
</dbReference>
<dbReference type="InterPro" id="IPR000014">
    <property type="entry name" value="PAS"/>
</dbReference>
<dbReference type="PROSITE" id="PS50113">
    <property type="entry name" value="PAC"/>
    <property type="match status" value="2"/>
</dbReference>
<evidence type="ECO:0000256" key="2">
    <source>
        <dbReference type="ARBA" id="ARBA00012282"/>
    </source>
</evidence>
<dbReference type="CDD" id="cd01948">
    <property type="entry name" value="EAL"/>
    <property type="match status" value="1"/>
</dbReference>